<name>A0A6J7E7I2_9ZZZZ</name>
<accession>A0A6J7E7I2</accession>
<gene>
    <name evidence="1" type="ORF">UFOPK3346_01411</name>
</gene>
<reference evidence="1" key="1">
    <citation type="submission" date="2020-05" db="EMBL/GenBank/DDBJ databases">
        <authorList>
            <person name="Chiriac C."/>
            <person name="Salcher M."/>
            <person name="Ghai R."/>
            <person name="Kavagutti S V."/>
        </authorList>
    </citation>
    <scope>NUCLEOTIDE SEQUENCE</scope>
</reference>
<proteinExistence type="predicted"/>
<organism evidence="1">
    <name type="scientific">freshwater metagenome</name>
    <dbReference type="NCBI Taxonomy" id="449393"/>
    <lineage>
        <taxon>unclassified sequences</taxon>
        <taxon>metagenomes</taxon>
        <taxon>ecological metagenomes</taxon>
    </lineage>
</organism>
<protein>
    <submittedName>
        <fullName evidence="1">Unannotated protein</fullName>
    </submittedName>
</protein>
<evidence type="ECO:0000313" key="1">
    <source>
        <dbReference type="EMBL" id="CAB4877255.1"/>
    </source>
</evidence>
<sequence length="86" mass="9468">MVLRFLRWSVLLMVAVVVVEIEIQRQNLCPEPVQEEQVARAVEVLEVQRALELPAVPSAVAVVAVAAMAPMTIHQTRVQGEPVLMA</sequence>
<dbReference type="AlphaFoldDB" id="A0A6J7E7I2"/>
<dbReference type="EMBL" id="CAFBLE010000020">
    <property type="protein sequence ID" value="CAB4877255.1"/>
    <property type="molecule type" value="Genomic_DNA"/>
</dbReference>